<evidence type="ECO:0000313" key="2">
    <source>
        <dbReference type="EMBL" id="KAK7114311.1"/>
    </source>
</evidence>
<sequence length="291" mass="32898">MSLWRLPLCVAVVLVIWPPGCLAMRKGIQTLLTIVREIQQSLDRDIKATSKNAQTINTLLQKVRDVDEKLTSIQGVSRLIELGNGQYLAFRITPGVGSPAYDKYVAVKDSDDTEFLVFQNVPEGCKTTDGRLFCDRHYRSKLLDLWDKLPIGLVRVGLYTNNEEQRYFEFDGEGSNYLNWFSQDRLINSSYTDLSATMPLLKFFSIQGDPTFARTFFINQNFGDCSADAGWLVVTDSADPLCPWEKNRLTKPYPAIWFKNEDTVSSGWTNSETLGVADTLVISVKLKSTHL</sequence>
<organism evidence="2 3">
    <name type="scientific">Littorina saxatilis</name>
    <dbReference type="NCBI Taxonomy" id="31220"/>
    <lineage>
        <taxon>Eukaryota</taxon>
        <taxon>Metazoa</taxon>
        <taxon>Spiralia</taxon>
        <taxon>Lophotrochozoa</taxon>
        <taxon>Mollusca</taxon>
        <taxon>Gastropoda</taxon>
        <taxon>Caenogastropoda</taxon>
        <taxon>Littorinimorpha</taxon>
        <taxon>Littorinoidea</taxon>
        <taxon>Littorinidae</taxon>
        <taxon>Littorina</taxon>
    </lineage>
</organism>
<dbReference type="EMBL" id="JBAMIC010000001">
    <property type="protein sequence ID" value="KAK7114311.1"/>
    <property type="molecule type" value="Genomic_DNA"/>
</dbReference>
<accession>A0AAN9BX29</accession>
<feature type="signal peptide" evidence="1">
    <location>
        <begin position="1"/>
        <end position="23"/>
    </location>
</feature>
<reference evidence="2 3" key="1">
    <citation type="submission" date="2024-02" db="EMBL/GenBank/DDBJ databases">
        <title>Chromosome-scale genome assembly of the rough periwinkle Littorina saxatilis.</title>
        <authorList>
            <person name="De Jode A."/>
            <person name="Faria R."/>
            <person name="Formenti G."/>
            <person name="Sims Y."/>
            <person name="Smith T.P."/>
            <person name="Tracey A."/>
            <person name="Wood J.M.D."/>
            <person name="Zagrodzka Z.B."/>
            <person name="Johannesson K."/>
            <person name="Butlin R.K."/>
            <person name="Leder E.H."/>
        </authorList>
    </citation>
    <scope>NUCLEOTIDE SEQUENCE [LARGE SCALE GENOMIC DNA]</scope>
    <source>
        <strain evidence="2">Snail1</strain>
        <tissue evidence="2">Muscle</tissue>
    </source>
</reference>
<proteinExistence type="predicted"/>
<dbReference type="Proteomes" id="UP001374579">
    <property type="component" value="Unassembled WGS sequence"/>
</dbReference>
<dbReference type="AlphaFoldDB" id="A0AAN9BX29"/>
<evidence type="ECO:0000313" key="3">
    <source>
        <dbReference type="Proteomes" id="UP001374579"/>
    </source>
</evidence>
<comment type="caution">
    <text evidence="2">The sequence shown here is derived from an EMBL/GenBank/DDBJ whole genome shotgun (WGS) entry which is preliminary data.</text>
</comment>
<keyword evidence="1" id="KW-0732">Signal</keyword>
<keyword evidence="3" id="KW-1185">Reference proteome</keyword>
<feature type="chain" id="PRO_5042881798" evidence="1">
    <location>
        <begin position="24"/>
        <end position="291"/>
    </location>
</feature>
<protein>
    <submittedName>
        <fullName evidence="2">Uncharacterized protein</fullName>
    </submittedName>
</protein>
<evidence type="ECO:0000256" key="1">
    <source>
        <dbReference type="SAM" id="SignalP"/>
    </source>
</evidence>
<gene>
    <name evidence="2" type="ORF">V1264_000389</name>
</gene>
<name>A0AAN9BX29_9CAEN</name>